<dbReference type="InterPro" id="IPR029058">
    <property type="entry name" value="AB_hydrolase_fold"/>
</dbReference>
<reference evidence="1" key="1">
    <citation type="submission" date="2020-11" db="EMBL/GenBank/DDBJ databases">
        <title>Sequencing the genomes of 1000 actinobacteria strains.</title>
        <authorList>
            <person name="Klenk H.-P."/>
        </authorList>
    </citation>
    <scope>NUCLEOTIDE SEQUENCE</scope>
    <source>
        <strain evidence="1">DSM 45356</strain>
    </source>
</reference>
<dbReference type="EMBL" id="JADOUF010000001">
    <property type="protein sequence ID" value="MBG6141013.1"/>
    <property type="molecule type" value="Genomic_DNA"/>
</dbReference>
<dbReference type="Gene3D" id="3.40.50.1820">
    <property type="entry name" value="alpha/beta hydrolase"/>
    <property type="match status" value="1"/>
</dbReference>
<accession>A0A8J7H447</accession>
<organism evidence="1 2">
    <name type="scientific">Longispora fulva</name>
    <dbReference type="NCBI Taxonomy" id="619741"/>
    <lineage>
        <taxon>Bacteria</taxon>
        <taxon>Bacillati</taxon>
        <taxon>Actinomycetota</taxon>
        <taxon>Actinomycetes</taxon>
        <taxon>Micromonosporales</taxon>
        <taxon>Micromonosporaceae</taxon>
        <taxon>Longispora</taxon>
    </lineage>
</organism>
<evidence type="ECO:0000313" key="2">
    <source>
        <dbReference type="Proteomes" id="UP000622552"/>
    </source>
</evidence>
<name>A0A8J7H447_9ACTN</name>
<keyword evidence="2" id="KW-1185">Reference proteome</keyword>
<dbReference type="AlphaFoldDB" id="A0A8J7H447"/>
<proteinExistence type="predicted"/>
<sequence length="187" mass="20742">MIRVLRQRDWSKPVKPVAREVRSALPGDDRYPPLLFVGRPAEFFAEHWLDRCAERGWSAYTVTPRAGRLVGVREHCHDVVQVAASLPRQAVLVGHGPGARWAAAALTRYPARAAVLIDPPARLPDEDVVGPAQVLLVGAAGRALTKAGEHYKVTPTLLSDPRRLTDPSWLYPLEGLLDWLEQTIKPR</sequence>
<dbReference type="Proteomes" id="UP000622552">
    <property type="component" value="Unassembled WGS sequence"/>
</dbReference>
<protein>
    <submittedName>
        <fullName evidence="1">Pimeloyl-ACP methyl ester carboxylesterase</fullName>
    </submittedName>
</protein>
<dbReference type="SUPFAM" id="SSF53474">
    <property type="entry name" value="alpha/beta-Hydrolases"/>
    <property type="match status" value="1"/>
</dbReference>
<comment type="caution">
    <text evidence="1">The sequence shown here is derived from an EMBL/GenBank/DDBJ whole genome shotgun (WGS) entry which is preliminary data.</text>
</comment>
<gene>
    <name evidence="1" type="ORF">IW245_007207</name>
</gene>
<evidence type="ECO:0000313" key="1">
    <source>
        <dbReference type="EMBL" id="MBG6141013.1"/>
    </source>
</evidence>